<dbReference type="AlphaFoldDB" id="W5T6T5"/>
<organism evidence="1">
    <name type="scientific">Borrelia hermsii MTW</name>
    <dbReference type="NCBI Taxonomy" id="1313291"/>
    <lineage>
        <taxon>Bacteria</taxon>
        <taxon>Pseudomonadati</taxon>
        <taxon>Spirochaetota</taxon>
        <taxon>Spirochaetia</taxon>
        <taxon>Spirochaetales</taxon>
        <taxon>Borreliaceae</taxon>
        <taxon>Borrelia</taxon>
    </lineage>
</organism>
<protein>
    <submittedName>
        <fullName evidence="1">Uncharacterized protein</fullName>
    </submittedName>
</protein>
<dbReference type="EMBL" id="CP005692">
    <property type="protein sequence ID" value="AHH14678.1"/>
    <property type="molecule type" value="Genomic_DNA"/>
</dbReference>
<name>W5T6T5_BORHE</name>
<dbReference type="RefSeq" id="WP_025400387.1">
    <property type="nucleotide sequence ID" value="NZ_CP005692.1"/>
</dbReference>
<accession>W5T6T5</accession>
<dbReference type="InterPro" id="IPR003459">
    <property type="entry name" value="Borrelia_plasmid_OrfA"/>
</dbReference>
<gene>
    <name evidence="1" type="ORF">BHW_0124800</name>
</gene>
<dbReference type="Pfam" id="PF02414">
    <property type="entry name" value="Borrelia_orfA"/>
    <property type="match status" value="1"/>
</dbReference>
<sequence length="364" mass="43330">MKSTKKPTNKYQHKLIVLISTLNYMNLNLEQYTQSDILYYFNNNMKRNGQKPVKLKTLQSYLYKLKKEFKITINYHRHLGVNMGTEIYYELKYPKKECYSIINKLFRDKKANRHKNRVNEYLKKTCNQNSNVEKWECSYNIYNNKEKEKNSKSIERLQIKKYAKKCNFKSNNFYFILDLKISKEDKIKLLRISKTSENSTYKKINSIKPNKSKLKSKQKELSRILSEIKTNLENEGYDDKQLETQIQSVYEQYQNKPHFIIENDKYSDLKKIIGKIKNTVEHVKTIIKEDAKGTRNNVFSILLDQLRDKVDTSVLVSILKNYLSKQDKLEYSKVFSNHYYHELLELVGDGGNYLKLGESEKITS</sequence>
<keyword evidence="1" id="KW-0614">Plasmid</keyword>
<dbReference type="HOGENOM" id="CLU_066594_0_0_12"/>
<reference evidence="1" key="1">
    <citation type="submission" date="2013-04" db="EMBL/GenBank/DDBJ databases">
        <title>Comparative Genomics of Relapsing Fever Spirochetes.</title>
        <authorList>
            <person name="Schwan T.G."/>
            <person name="Raffel S.J."/>
            <person name="Porcella S.F."/>
            <person name="Martens C.A."/>
            <person name="Bruno D.P."/>
            <person name="Ricklefs S.M."/>
            <person name="Barbian K.B."/>
        </authorList>
    </citation>
    <scope>NUCLEOTIDE SEQUENCE</scope>
    <source>
        <strain evidence="1">MTW</strain>
        <plasmid evidence="1">unnamed</plasmid>
    </source>
</reference>
<geneLocation type="plasmid" evidence="1">
    <name>unnamed</name>
</geneLocation>
<proteinExistence type="predicted"/>
<evidence type="ECO:0000313" key="1">
    <source>
        <dbReference type="EMBL" id="AHH14678.1"/>
    </source>
</evidence>